<keyword evidence="6" id="KW-0808">Transferase</keyword>
<evidence type="ECO:0000313" key="13">
    <source>
        <dbReference type="EMBL" id="GEO29749.1"/>
    </source>
</evidence>
<dbReference type="InterPro" id="IPR009721">
    <property type="entry name" value="O-acyltransferase_WSD1_C"/>
</dbReference>
<evidence type="ECO:0000256" key="3">
    <source>
        <dbReference type="ARBA" id="ARBA00009587"/>
    </source>
</evidence>
<evidence type="ECO:0000259" key="11">
    <source>
        <dbReference type="Pfam" id="PF03007"/>
    </source>
</evidence>
<evidence type="ECO:0000256" key="2">
    <source>
        <dbReference type="ARBA" id="ARBA00005189"/>
    </source>
</evidence>
<reference evidence="13 14" key="1">
    <citation type="submission" date="2019-07" db="EMBL/GenBank/DDBJ databases">
        <title>Whole genome shotgun sequence of Terrabacter aerolatus NBRC 106305.</title>
        <authorList>
            <person name="Hosoyama A."/>
            <person name="Uohara A."/>
            <person name="Ohji S."/>
            <person name="Ichikawa N."/>
        </authorList>
    </citation>
    <scope>NUCLEOTIDE SEQUENCE [LARGE SCALE GENOMIC DNA]</scope>
    <source>
        <strain evidence="13 14">NBRC 106305</strain>
    </source>
</reference>
<comment type="catalytic activity">
    <reaction evidence="10">
        <text>an acyl-CoA + a 1,2-diacyl-sn-glycerol = a triacyl-sn-glycerol + CoA</text>
        <dbReference type="Rhea" id="RHEA:10868"/>
        <dbReference type="ChEBI" id="CHEBI:17815"/>
        <dbReference type="ChEBI" id="CHEBI:57287"/>
        <dbReference type="ChEBI" id="CHEBI:58342"/>
        <dbReference type="ChEBI" id="CHEBI:64615"/>
        <dbReference type="EC" id="2.3.1.20"/>
    </reaction>
</comment>
<evidence type="ECO:0000256" key="6">
    <source>
        <dbReference type="ARBA" id="ARBA00022679"/>
    </source>
</evidence>
<dbReference type="UniPathway" id="UPA00282"/>
<dbReference type="PANTHER" id="PTHR31650:SF1">
    <property type="entry name" value="WAX ESTER SYNTHASE_DIACYLGLYCEROL ACYLTRANSFERASE 4-RELATED"/>
    <property type="match status" value="1"/>
</dbReference>
<dbReference type="Pfam" id="PF06974">
    <property type="entry name" value="WS_DGAT_C"/>
    <property type="match status" value="1"/>
</dbReference>
<dbReference type="EMBL" id="BJYX01000006">
    <property type="protein sequence ID" value="GEO29749.1"/>
    <property type="molecule type" value="Genomic_DNA"/>
</dbReference>
<dbReference type="SUPFAM" id="SSF52777">
    <property type="entry name" value="CoA-dependent acyltransferases"/>
    <property type="match status" value="1"/>
</dbReference>
<evidence type="ECO:0000256" key="5">
    <source>
        <dbReference type="ARBA" id="ARBA00022516"/>
    </source>
</evidence>
<dbReference type="GO" id="GO:0005886">
    <property type="term" value="C:plasma membrane"/>
    <property type="evidence" value="ECO:0007669"/>
    <property type="project" value="TreeGrafter"/>
</dbReference>
<evidence type="ECO:0000256" key="7">
    <source>
        <dbReference type="ARBA" id="ARBA00022798"/>
    </source>
</evidence>
<sequence>MHLVDGHGAGAALVFRIHHALADGIALTRVLLGLTEDADGTPGDLVGPPATTDLATMPLGEPSSTGPVASGLRLARATTRSAWDRLRSKGARAAVTDAAGLTLRTGQVVSDLLLTTNPSSAVGGVPGRRKRVVWTQPLPLPGLKQVGRLVGATLNDVLLSAVAGALHAYQDEHGRDPVDLVTMVPVNVRPLDEPLPRELGNRFALVFLRFPSRDATPLGRLALSKARMDWLKASPEAALTFALISVIGRFPAALERRVVDFFADKAIGVTTNVAGPREVRLLAGVPVTGVLGWVPGSGRHTLGFCIVTYDDAVRVGIMADESVVPDPESLLVALEDEVALLVRIGAAGPTTPRRRRRRT</sequence>
<comment type="pathway">
    <text evidence="1">Glycerolipid metabolism; triacylglycerol biosynthesis.</text>
</comment>
<dbReference type="AlphaFoldDB" id="A0A512CZW0"/>
<name>A0A512CZW0_9MICO</name>
<protein>
    <recommendedName>
        <fullName evidence="4">diacylglycerol O-acyltransferase</fullName>
        <ecNumber evidence="4">2.3.1.20</ecNumber>
    </recommendedName>
</protein>
<evidence type="ECO:0000313" key="14">
    <source>
        <dbReference type="Proteomes" id="UP000321534"/>
    </source>
</evidence>
<keyword evidence="9" id="KW-0012">Acyltransferase</keyword>
<dbReference type="GO" id="GO:0004144">
    <property type="term" value="F:diacylglycerol O-acyltransferase activity"/>
    <property type="evidence" value="ECO:0007669"/>
    <property type="project" value="UniProtKB-EC"/>
</dbReference>
<dbReference type="GO" id="GO:0006071">
    <property type="term" value="P:glycerol metabolic process"/>
    <property type="evidence" value="ECO:0007669"/>
    <property type="project" value="UniProtKB-KW"/>
</dbReference>
<dbReference type="PANTHER" id="PTHR31650">
    <property type="entry name" value="O-ACYLTRANSFERASE (WSD1-LIKE) FAMILY PROTEIN"/>
    <property type="match status" value="1"/>
</dbReference>
<keyword evidence="7" id="KW-0319">Glycerol metabolism</keyword>
<dbReference type="InterPro" id="IPR045034">
    <property type="entry name" value="O-acyltransferase_WSD1-like"/>
</dbReference>
<evidence type="ECO:0000256" key="4">
    <source>
        <dbReference type="ARBA" id="ARBA00013244"/>
    </source>
</evidence>
<dbReference type="Proteomes" id="UP000321534">
    <property type="component" value="Unassembled WGS sequence"/>
</dbReference>
<keyword evidence="8" id="KW-0443">Lipid metabolism</keyword>
<keyword evidence="14" id="KW-1185">Reference proteome</keyword>
<dbReference type="Pfam" id="PF03007">
    <property type="entry name" value="WS_DGAT_cat"/>
    <property type="match status" value="1"/>
</dbReference>
<evidence type="ECO:0000256" key="1">
    <source>
        <dbReference type="ARBA" id="ARBA00004771"/>
    </source>
</evidence>
<evidence type="ECO:0000256" key="9">
    <source>
        <dbReference type="ARBA" id="ARBA00023315"/>
    </source>
</evidence>
<keyword evidence="5" id="KW-0444">Lipid biosynthesis</keyword>
<gene>
    <name evidence="13" type="ORF">TAE01_15590</name>
</gene>
<evidence type="ECO:0000256" key="10">
    <source>
        <dbReference type="ARBA" id="ARBA00048109"/>
    </source>
</evidence>
<feature type="domain" description="O-acyltransferase WSD1 C-terminal" evidence="12">
    <location>
        <begin position="200"/>
        <end position="339"/>
    </location>
</feature>
<comment type="similarity">
    <text evidence="3">Belongs to the long-chain O-acyltransferase family.</text>
</comment>
<dbReference type="InterPro" id="IPR004255">
    <property type="entry name" value="O-acyltransferase_WSD1_N"/>
</dbReference>
<dbReference type="EC" id="2.3.1.20" evidence="4"/>
<comment type="caution">
    <text evidence="13">The sequence shown here is derived from an EMBL/GenBank/DDBJ whole genome shotgun (WGS) entry which is preliminary data.</text>
</comment>
<proteinExistence type="inferred from homology"/>
<feature type="domain" description="O-acyltransferase WSD1-like N-terminal" evidence="11">
    <location>
        <begin position="1"/>
        <end position="157"/>
    </location>
</feature>
<comment type="pathway">
    <text evidence="2">Lipid metabolism.</text>
</comment>
<dbReference type="GO" id="GO:0019432">
    <property type="term" value="P:triglyceride biosynthetic process"/>
    <property type="evidence" value="ECO:0007669"/>
    <property type="project" value="UniProtKB-UniPathway"/>
</dbReference>
<organism evidence="13 14">
    <name type="scientific">Terrabacter aerolatus</name>
    <dbReference type="NCBI Taxonomy" id="422442"/>
    <lineage>
        <taxon>Bacteria</taxon>
        <taxon>Bacillati</taxon>
        <taxon>Actinomycetota</taxon>
        <taxon>Actinomycetes</taxon>
        <taxon>Micrococcales</taxon>
        <taxon>Intrasporangiaceae</taxon>
        <taxon>Terrabacter</taxon>
    </lineage>
</organism>
<accession>A0A512CZW0</accession>
<evidence type="ECO:0000259" key="12">
    <source>
        <dbReference type="Pfam" id="PF06974"/>
    </source>
</evidence>
<evidence type="ECO:0000256" key="8">
    <source>
        <dbReference type="ARBA" id="ARBA00023098"/>
    </source>
</evidence>